<proteinExistence type="predicted"/>
<comment type="caution">
    <text evidence="1">The sequence shown here is derived from an EMBL/GenBank/DDBJ whole genome shotgun (WGS) entry which is preliminary data.</text>
</comment>
<sequence>METWLYCLSLSKKTPIACLPILSPVMLQADQCLPTLYLSPFSRCSDSKIFVASVIG</sequence>
<evidence type="ECO:0000313" key="2">
    <source>
        <dbReference type="Proteomes" id="UP000781104"/>
    </source>
</evidence>
<protein>
    <submittedName>
        <fullName evidence="1">Uncharacterized protein</fullName>
    </submittedName>
</protein>
<evidence type="ECO:0000313" key="1">
    <source>
        <dbReference type="EMBL" id="MBX6680441.1"/>
    </source>
</evidence>
<name>A0ABS7IV69_9CHLA</name>
<dbReference type="Proteomes" id="UP000781104">
    <property type="component" value="Unassembled WGS sequence"/>
</dbReference>
<dbReference type="GeneID" id="81478639"/>
<accession>A0ABS7IV69</accession>
<reference evidence="1 2" key="1">
    <citation type="journal article" date="2021" name="Sci. Rep.">
        <title>Genetic and phenotypic analysis of the pathogenic potential of two novel Chlamydia gallinacea strains compared to Chlamydia psittaci.</title>
        <authorList>
            <person name="Heijne M."/>
            <person name="Jelocnik M."/>
            <person name="Umanets A."/>
            <person name="Brouwer M.S.M."/>
            <person name="Dinkla A."/>
            <person name="Harders F."/>
            <person name="van Keulen L.J.M."/>
            <person name="Roest H.J."/>
            <person name="Schaafsma F."/>
            <person name="Velkers F.C."/>
            <person name="van der Goot J.A."/>
            <person name="Pannekoek Y."/>
            <person name="Koets A.P."/>
        </authorList>
    </citation>
    <scope>NUCLEOTIDE SEQUENCE [LARGE SCALE GENOMIC DNA]</scope>
    <source>
        <strain evidence="1 2">NL_F725</strain>
    </source>
</reference>
<gene>
    <name evidence="1" type="ORF">JG731_03650</name>
</gene>
<organism evidence="1 2">
    <name type="scientific">Chlamydia gallinacea</name>
    <dbReference type="NCBI Taxonomy" id="1457153"/>
    <lineage>
        <taxon>Bacteria</taxon>
        <taxon>Pseudomonadati</taxon>
        <taxon>Chlamydiota</taxon>
        <taxon>Chlamydiia</taxon>
        <taxon>Chlamydiales</taxon>
        <taxon>Chlamydiaceae</taxon>
        <taxon>Chlamydia/Chlamydophila group</taxon>
        <taxon>Chlamydia</taxon>
    </lineage>
</organism>
<dbReference type="RefSeq" id="WP_021828164.1">
    <property type="nucleotide sequence ID" value="NZ_CALUPS010000001.1"/>
</dbReference>
<dbReference type="EMBL" id="JAEMHH010000015">
    <property type="protein sequence ID" value="MBX6680441.1"/>
    <property type="molecule type" value="Genomic_DNA"/>
</dbReference>
<keyword evidence="2" id="KW-1185">Reference proteome</keyword>